<dbReference type="GO" id="GO:0005829">
    <property type="term" value="C:cytosol"/>
    <property type="evidence" value="ECO:0007669"/>
    <property type="project" value="TreeGrafter"/>
</dbReference>
<dbReference type="Gene3D" id="1.10.10.10">
    <property type="entry name" value="Winged helix-like DNA-binding domain superfamily/Winged helix DNA-binding domain"/>
    <property type="match status" value="1"/>
</dbReference>
<dbReference type="InterPro" id="IPR036388">
    <property type="entry name" value="WH-like_DNA-bd_sf"/>
</dbReference>
<evidence type="ECO:0000256" key="2">
    <source>
        <dbReference type="PROSITE-ProRule" id="PRU00332"/>
    </source>
</evidence>
<feature type="compositionally biased region" description="Polar residues" evidence="3">
    <location>
        <begin position="22"/>
        <end position="36"/>
    </location>
</feature>
<dbReference type="GO" id="GO:0048255">
    <property type="term" value="P:mRNA stabilization"/>
    <property type="evidence" value="ECO:0007669"/>
    <property type="project" value="InterPro"/>
</dbReference>
<feature type="compositionally biased region" description="Low complexity" evidence="3">
    <location>
        <begin position="207"/>
        <end position="237"/>
    </location>
</feature>
<dbReference type="InterPro" id="IPR006607">
    <property type="entry name" value="DM15"/>
</dbReference>
<name>A0A0D1YDT3_9PEZI</name>
<feature type="compositionally biased region" description="Acidic residues" evidence="3">
    <location>
        <begin position="907"/>
        <end position="918"/>
    </location>
</feature>
<dbReference type="PANTHER" id="PTHR22792:SF132">
    <property type="entry name" value="LA-RELATED PROTEIN 1"/>
    <property type="match status" value="1"/>
</dbReference>
<proteinExistence type="predicted"/>
<feature type="domain" description="HTH La-type RNA-binding" evidence="4">
    <location>
        <begin position="695"/>
        <end position="789"/>
    </location>
</feature>
<dbReference type="STRING" id="253628.A0A0D1YDT3"/>
<evidence type="ECO:0000313" key="5">
    <source>
        <dbReference type="EMBL" id="KIV98896.1"/>
    </source>
</evidence>
<feature type="compositionally biased region" description="Basic and acidic residues" evidence="3">
    <location>
        <begin position="535"/>
        <end position="549"/>
    </location>
</feature>
<evidence type="ECO:0000313" key="6">
    <source>
        <dbReference type="Proteomes" id="UP000053259"/>
    </source>
</evidence>
<feature type="compositionally biased region" description="Basic and acidic residues" evidence="3">
    <location>
        <begin position="166"/>
        <end position="182"/>
    </location>
</feature>
<feature type="region of interest" description="Disordered" evidence="3">
    <location>
        <begin position="790"/>
        <end position="815"/>
    </location>
</feature>
<organism evidence="5 6">
    <name type="scientific">Verruconis gallopava</name>
    <dbReference type="NCBI Taxonomy" id="253628"/>
    <lineage>
        <taxon>Eukaryota</taxon>
        <taxon>Fungi</taxon>
        <taxon>Dikarya</taxon>
        <taxon>Ascomycota</taxon>
        <taxon>Pezizomycotina</taxon>
        <taxon>Dothideomycetes</taxon>
        <taxon>Pleosporomycetidae</taxon>
        <taxon>Venturiales</taxon>
        <taxon>Sympoventuriaceae</taxon>
        <taxon>Verruconis</taxon>
    </lineage>
</organism>
<protein>
    <recommendedName>
        <fullName evidence="4">HTH La-type RNA-binding domain-containing protein</fullName>
    </recommendedName>
</protein>
<evidence type="ECO:0000256" key="3">
    <source>
        <dbReference type="SAM" id="MobiDB-lite"/>
    </source>
</evidence>
<feature type="region of interest" description="Disordered" evidence="3">
    <location>
        <begin position="883"/>
        <end position="918"/>
    </location>
</feature>
<feature type="compositionally biased region" description="Polar residues" evidence="3">
    <location>
        <begin position="934"/>
        <end position="948"/>
    </location>
</feature>
<dbReference type="VEuPathDB" id="FungiDB:PV09_09342"/>
<dbReference type="Proteomes" id="UP000053259">
    <property type="component" value="Unassembled WGS sequence"/>
</dbReference>
<evidence type="ECO:0000259" key="4">
    <source>
        <dbReference type="PROSITE" id="PS50961"/>
    </source>
</evidence>
<dbReference type="GO" id="GO:0010494">
    <property type="term" value="C:cytoplasmic stress granule"/>
    <property type="evidence" value="ECO:0007669"/>
    <property type="project" value="TreeGrafter"/>
</dbReference>
<dbReference type="InterPro" id="IPR036390">
    <property type="entry name" value="WH_DNA-bd_sf"/>
</dbReference>
<dbReference type="PANTHER" id="PTHR22792">
    <property type="entry name" value="LUPUS LA PROTEIN-RELATED"/>
    <property type="match status" value="1"/>
</dbReference>
<dbReference type="HOGENOM" id="CLU_005100_0_0_1"/>
<dbReference type="PROSITE" id="PS50961">
    <property type="entry name" value="HTH_LA"/>
    <property type="match status" value="1"/>
</dbReference>
<keyword evidence="6" id="KW-1185">Reference proteome</keyword>
<sequence>MSSSHVEAIKPASYAQAARGASHSTSAQPSKASSGAVTPARDQTGAPTLKPELHGARWADADDDDTRTSHSTASTAVENQPASNNKSHAATPAAQTNGVASPASVDFGGSSTSTLARDDGASPVSELPESAWDAKLKTAVDARSDAGRHRSSTDRSSSKSRKKTAKRGDKKEKVDVVDEKASKPAWSAPIKLVDAPAPTVNPWLARAQQAKPAVAPIPKPVALTNPTPSATSAAKSSGVDATKSASPAALTSLAQTSAQSKDSTAVGKPPALTEDAESKTKSTQQTERHVERSEQASKVAHTVVDDKAWPTPDTSKQEEPKGKHSQERSETDTHTTHESRGKQAWNKLEFTPTVVFQTALPGSARRGGKGGGRGGHDGRTRTPASSQNDRGNEAKSGTQAGEPTRRERSEATRSSSPGRAKRASNDDAPGRRQSRQESVTRDHPAKQQSDEPKFKPRDHVESASNVQRTKPVRKEAVVNGDKKSAEDNVSKDNATTSNGNTAATAASVNAAKDNKATATDATPAQATTSSTQAENQKKDVSPATSERKNSVVADFASRHHERKGSGTYSTFSGRGRGERGRGGGHRGGRGNGHTFHPNAHSFVNGQGAFNMQGYNAIPKSPTGFGHDPFFGQAPQNVQRYGRNYTGRASSIPDASYGRALNGFPVQSLQLNTGVQANGMFPSDFYMPATAVPYQSDPTSDLLAAVTRQMEYYFSIDNLLKDTYLRKHMDSQGFVLLTFIADFKRLKMMTQDLELIKYVCQQSPNIEHRVGSDGTDRLRAAKGWERWVLEKEERDPSAQHDGPESHHPPPRPNVQLPEHVHFARHSPLPIPQSAGPVLGAQPFQSLNSFAAPYNAYGPSTSSDAQPSISQFQASATAMAPGAVSVPQASAGPFGSPSAQPPLFSNAVEETEPDSFTDSEVEVLRVVLRDLPGETAGTTSSTSQRAQSNGLVEGVNGQRHPSGPNSSATPDESDRATSPTTSERFNRFLTSSGGNSVGGRLAGSRSGSRNGEAQPEGSTGVYYIKDKDSPSYNLPADVTSELYLAARDRAIQQRNFHPCPQDMMNMYQFWEHFLVRHFNARMYMEFRSFAMEDASTRNEFAGLNSLLRYYGKALAYADVPIRRSVAQDYVSLVRSEQPGSDRPAFKQLRAAWRDGALNMKNRKRIKDFLDEALEKELDR</sequence>
<dbReference type="SMART" id="SM00715">
    <property type="entry name" value="LA"/>
    <property type="match status" value="1"/>
</dbReference>
<feature type="compositionally biased region" description="Basic and acidic residues" evidence="3">
    <location>
        <begin position="132"/>
        <end position="157"/>
    </location>
</feature>
<dbReference type="Pfam" id="PF05383">
    <property type="entry name" value="La"/>
    <property type="match status" value="1"/>
</dbReference>
<feature type="compositionally biased region" description="Basic and acidic residues" evidence="3">
    <location>
        <begin position="423"/>
        <end position="461"/>
    </location>
</feature>
<dbReference type="InParanoid" id="A0A0D1YDT3"/>
<dbReference type="CDD" id="cd07323">
    <property type="entry name" value="LAM"/>
    <property type="match status" value="1"/>
</dbReference>
<dbReference type="GeneID" id="27317315"/>
<feature type="compositionally biased region" description="Basic and acidic residues" evidence="3">
    <location>
        <begin position="790"/>
        <end position="806"/>
    </location>
</feature>
<dbReference type="OrthoDB" id="340227at2759"/>
<feature type="compositionally biased region" description="Polar residues" evidence="3">
    <location>
        <begin position="77"/>
        <end position="99"/>
    </location>
</feature>
<keyword evidence="1 2" id="KW-0694">RNA-binding</keyword>
<evidence type="ECO:0000256" key="1">
    <source>
        <dbReference type="ARBA" id="ARBA00022884"/>
    </source>
</evidence>
<dbReference type="SUPFAM" id="SSF46785">
    <property type="entry name" value="Winged helix' DNA-binding domain"/>
    <property type="match status" value="1"/>
</dbReference>
<reference evidence="5 6" key="1">
    <citation type="submission" date="2015-01" db="EMBL/GenBank/DDBJ databases">
        <title>The Genome Sequence of Ochroconis gallopava CBS43764.</title>
        <authorList>
            <consortium name="The Broad Institute Genomics Platform"/>
            <person name="Cuomo C."/>
            <person name="de Hoog S."/>
            <person name="Gorbushina A."/>
            <person name="Stielow B."/>
            <person name="Teixiera M."/>
            <person name="Abouelleil A."/>
            <person name="Chapman S.B."/>
            <person name="Priest M."/>
            <person name="Young S.K."/>
            <person name="Wortman J."/>
            <person name="Nusbaum C."/>
            <person name="Birren B."/>
        </authorList>
    </citation>
    <scope>NUCLEOTIDE SEQUENCE [LARGE SCALE GENOMIC DNA]</scope>
    <source>
        <strain evidence="5 6">CBS 43764</strain>
    </source>
</reference>
<feature type="compositionally biased region" description="Basic and acidic residues" evidence="3">
    <location>
        <begin position="276"/>
        <end position="295"/>
    </location>
</feature>
<feature type="compositionally biased region" description="Basic and acidic residues" evidence="3">
    <location>
        <begin position="51"/>
        <end position="60"/>
    </location>
</feature>
<dbReference type="GO" id="GO:0045727">
    <property type="term" value="P:positive regulation of translation"/>
    <property type="evidence" value="ECO:0007669"/>
    <property type="project" value="TreeGrafter"/>
</dbReference>
<feature type="region of interest" description="Disordered" evidence="3">
    <location>
        <begin position="931"/>
        <end position="1022"/>
    </location>
</feature>
<feature type="compositionally biased region" description="Polar residues" evidence="3">
    <location>
        <begin position="252"/>
        <end position="263"/>
    </location>
</feature>
<dbReference type="Pfam" id="PF21071">
    <property type="entry name" value="LARP1_HEAT"/>
    <property type="match status" value="1"/>
</dbReference>
<feature type="compositionally biased region" description="Basic and acidic residues" evidence="3">
    <location>
        <begin position="315"/>
        <end position="341"/>
    </location>
</feature>
<accession>A0A0D1YDT3</accession>
<dbReference type="EMBL" id="KN847591">
    <property type="protein sequence ID" value="KIV98896.1"/>
    <property type="molecule type" value="Genomic_DNA"/>
</dbReference>
<feature type="compositionally biased region" description="Polar residues" evidence="3">
    <location>
        <begin position="382"/>
        <end position="401"/>
    </location>
</feature>
<dbReference type="InterPro" id="IPR045180">
    <property type="entry name" value="La_dom_prot"/>
</dbReference>
<feature type="compositionally biased region" description="Low complexity" evidence="3">
    <location>
        <begin position="493"/>
        <end position="533"/>
    </location>
</feature>
<feature type="region of interest" description="Disordered" evidence="3">
    <location>
        <begin position="1"/>
        <end position="594"/>
    </location>
</feature>
<dbReference type="AlphaFoldDB" id="A0A0D1YDT3"/>
<dbReference type="InterPro" id="IPR006630">
    <property type="entry name" value="La_HTH"/>
</dbReference>
<feature type="compositionally biased region" description="Low complexity" evidence="3">
    <location>
        <begin position="1000"/>
        <end position="1009"/>
    </location>
</feature>
<gene>
    <name evidence="5" type="ORF">PV09_09342</name>
</gene>
<dbReference type="RefSeq" id="XP_016208766.1">
    <property type="nucleotide sequence ID" value="XM_016363387.1"/>
</dbReference>
<feature type="compositionally biased region" description="Polar residues" evidence="3">
    <location>
        <begin position="961"/>
        <end position="992"/>
    </location>
</feature>
<feature type="compositionally biased region" description="Basic and acidic residues" evidence="3">
    <location>
        <begin position="472"/>
        <end position="490"/>
    </location>
</feature>
<dbReference type="GO" id="GO:0000339">
    <property type="term" value="F:RNA cap binding"/>
    <property type="evidence" value="ECO:0007669"/>
    <property type="project" value="InterPro"/>
</dbReference>